<dbReference type="PROSITE" id="PS50082">
    <property type="entry name" value="WD_REPEATS_2"/>
    <property type="match status" value="2"/>
</dbReference>
<accession>A0A0V0R1Z3</accession>
<dbReference type="InterPro" id="IPR001680">
    <property type="entry name" value="WD40_rpt"/>
</dbReference>
<feature type="repeat" description="WD" evidence="3">
    <location>
        <begin position="233"/>
        <end position="273"/>
    </location>
</feature>
<evidence type="ECO:0000313" key="5">
    <source>
        <dbReference type="Proteomes" id="UP000054937"/>
    </source>
</evidence>
<dbReference type="Pfam" id="PF00400">
    <property type="entry name" value="WD40"/>
    <property type="match status" value="3"/>
</dbReference>
<evidence type="ECO:0000256" key="3">
    <source>
        <dbReference type="PROSITE-ProRule" id="PRU00221"/>
    </source>
</evidence>
<dbReference type="PANTHER" id="PTHR19856">
    <property type="entry name" value="WD-REPEATCONTAINING PROTEIN WDR1"/>
    <property type="match status" value="1"/>
</dbReference>
<dbReference type="EMBL" id="LDAU01000063">
    <property type="protein sequence ID" value="KRX08534.1"/>
    <property type="molecule type" value="Genomic_DNA"/>
</dbReference>
<reference evidence="4 5" key="1">
    <citation type="journal article" date="2015" name="Sci. Rep.">
        <title>Genome of the facultative scuticociliatosis pathogen Pseudocohnilembus persalinus provides insight into its virulence through horizontal gene transfer.</title>
        <authorList>
            <person name="Xiong J."/>
            <person name="Wang G."/>
            <person name="Cheng J."/>
            <person name="Tian M."/>
            <person name="Pan X."/>
            <person name="Warren A."/>
            <person name="Jiang C."/>
            <person name="Yuan D."/>
            <person name="Miao W."/>
        </authorList>
    </citation>
    <scope>NUCLEOTIDE SEQUENCE [LARGE SCALE GENOMIC DNA]</scope>
    <source>
        <strain evidence="4">36N120E</strain>
    </source>
</reference>
<dbReference type="GO" id="GO:0030864">
    <property type="term" value="C:cortical actin cytoskeleton"/>
    <property type="evidence" value="ECO:0007669"/>
    <property type="project" value="TreeGrafter"/>
</dbReference>
<dbReference type="PANTHER" id="PTHR19856:SF0">
    <property type="entry name" value="WD REPEAT-CONTAINING PROTEIN 1"/>
    <property type="match status" value="1"/>
</dbReference>
<dbReference type="SMART" id="SM00320">
    <property type="entry name" value="WD40"/>
    <property type="match status" value="9"/>
</dbReference>
<dbReference type="Proteomes" id="UP000054937">
    <property type="component" value="Unassembled WGS sequence"/>
</dbReference>
<keyword evidence="5" id="KW-1185">Reference proteome</keyword>
<dbReference type="AlphaFoldDB" id="A0A0V0R1Z3"/>
<dbReference type="OMA" id="GSIDTCV"/>
<dbReference type="OrthoDB" id="285077at2759"/>
<evidence type="ECO:0000313" key="4">
    <source>
        <dbReference type="EMBL" id="KRX08534.1"/>
    </source>
</evidence>
<protein>
    <submittedName>
        <fullName evidence="4">WD40-repeat-containing domain</fullName>
    </submittedName>
</protein>
<keyword evidence="1 3" id="KW-0853">WD repeat</keyword>
<comment type="caution">
    <text evidence="4">The sequence shown here is derived from an EMBL/GenBank/DDBJ whole genome shotgun (WGS) entry which is preliminary data.</text>
</comment>
<name>A0A0V0R1Z3_PSEPJ</name>
<dbReference type="GO" id="GO:0030042">
    <property type="term" value="P:actin filament depolymerization"/>
    <property type="evidence" value="ECO:0007669"/>
    <property type="project" value="TreeGrafter"/>
</dbReference>
<evidence type="ECO:0000256" key="1">
    <source>
        <dbReference type="ARBA" id="ARBA00022574"/>
    </source>
</evidence>
<dbReference type="InterPro" id="IPR036322">
    <property type="entry name" value="WD40_repeat_dom_sf"/>
</dbReference>
<proteinExistence type="predicted"/>
<keyword evidence="2" id="KW-0677">Repeat</keyword>
<organism evidence="4 5">
    <name type="scientific">Pseudocohnilembus persalinus</name>
    <name type="common">Ciliate</name>
    <dbReference type="NCBI Taxonomy" id="266149"/>
    <lineage>
        <taxon>Eukaryota</taxon>
        <taxon>Sar</taxon>
        <taxon>Alveolata</taxon>
        <taxon>Ciliophora</taxon>
        <taxon>Intramacronucleata</taxon>
        <taxon>Oligohymenophorea</taxon>
        <taxon>Scuticociliatia</taxon>
        <taxon>Philasterida</taxon>
        <taxon>Pseudocohnilembidae</taxon>
        <taxon>Pseudocohnilembus</taxon>
    </lineage>
</organism>
<dbReference type="InParanoid" id="A0A0V0R1Z3"/>
<dbReference type="SUPFAM" id="SSF50978">
    <property type="entry name" value="WD40 repeat-like"/>
    <property type="match status" value="2"/>
</dbReference>
<evidence type="ECO:0000256" key="2">
    <source>
        <dbReference type="ARBA" id="ARBA00022737"/>
    </source>
</evidence>
<dbReference type="Gene3D" id="2.130.10.10">
    <property type="entry name" value="YVTN repeat-like/Quinoprotein amine dehydrogenase"/>
    <property type="match status" value="2"/>
</dbReference>
<sequence length="605" mass="69069">MEQKQNFEIIQMMAPGPKTVRGQTANIHVCKKNKKLVYCSSNIVIIRNLENFQEFQYYQGHRFPVTCAKFSPNGNWVCSVDEKLNVHVWDAIGENHMPKIQLEQFATGIVKDIAWTSDNQRVAIVGEGKEFFAKVFLIDTGSKVGDIGMIGKTLNTVDIRGPRPFRLACAGEEFTTNWYEGPPYKWKKTDKYNTSFVNCLRFSPDGLYFITVSSDKKIILFDGKDGTKLSELQNAHNGGILQCDWLNENEFVTSSADKTIKVWEISDNNIQEKNTLNVKEKPQILDQLLAVQSIDKDQLISLSFGGTFYFNKDIKNENFSYKSVEAHQNIVSAMVHSQDYLITGDLNGKILIWENGVGQIPNGSGHQDTKITKLALNESQSIVYSLSQKGDIKILDLKNKEFSKSYSFEKKVNNIFAVGENYLYILLDKSIEIWRDFESVNSIQLQQIDDPISLAASKDGQYIAVGNSRGKIQIFDEEKVIHQLNHMDFQITSLQFSQKFLYSGDSSGKMNVWDFKEGKSMTQRWSMHSNRVEQILIQDQYIFSVSQDNRVILWDENSLEKISDIKNVHTNQIFSACLSSDGHIFTAGNDWLIKKLKYVKNLNQK</sequence>
<feature type="repeat" description="WD" evidence="3">
    <location>
        <begin position="58"/>
        <end position="90"/>
    </location>
</feature>
<dbReference type="GO" id="GO:0051015">
    <property type="term" value="F:actin filament binding"/>
    <property type="evidence" value="ECO:0007669"/>
    <property type="project" value="TreeGrafter"/>
</dbReference>
<gene>
    <name evidence="4" type="ORF">PPERSA_13015</name>
</gene>
<dbReference type="InterPro" id="IPR015943">
    <property type="entry name" value="WD40/YVTN_repeat-like_dom_sf"/>
</dbReference>